<organism evidence="1 2">
    <name type="scientific">Paramuricea clavata</name>
    <name type="common">Red gorgonian</name>
    <name type="synonym">Violescent sea-whip</name>
    <dbReference type="NCBI Taxonomy" id="317549"/>
    <lineage>
        <taxon>Eukaryota</taxon>
        <taxon>Metazoa</taxon>
        <taxon>Cnidaria</taxon>
        <taxon>Anthozoa</taxon>
        <taxon>Octocorallia</taxon>
        <taxon>Malacalcyonacea</taxon>
        <taxon>Plexauridae</taxon>
        <taxon>Paramuricea</taxon>
    </lineage>
</organism>
<name>A0A6S7J757_PARCT</name>
<dbReference type="OrthoDB" id="7871457at2759"/>
<evidence type="ECO:0000313" key="2">
    <source>
        <dbReference type="Proteomes" id="UP001152795"/>
    </source>
</evidence>
<evidence type="ECO:0000313" key="1">
    <source>
        <dbReference type="EMBL" id="CAB4027865.1"/>
    </source>
</evidence>
<sequence length="84" mass="9608">VSHLPPDEIISSHNIDGPTTMIAAKCFFLCEKDGKCVGFNFRTQLNTENCQLTNVIQNRNENETRKGDWTLFRDSEAVCRLNFN</sequence>
<comment type="caution">
    <text evidence="1">The sequence shown here is derived from an EMBL/GenBank/DDBJ whole genome shotgun (WGS) entry which is preliminary data.</text>
</comment>
<dbReference type="EMBL" id="CACRXK020015073">
    <property type="protein sequence ID" value="CAB4027865.1"/>
    <property type="molecule type" value="Genomic_DNA"/>
</dbReference>
<feature type="non-terminal residue" evidence="1">
    <location>
        <position position="1"/>
    </location>
</feature>
<protein>
    <submittedName>
        <fullName evidence="1">Uncharacterized protein</fullName>
    </submittedName>
</protein>
<dbReference type="Gene3D" id="3.50.4.10">
    <property type="entry name" value="Hepatocyte Growth Factor"/>
    <property type="match status" value="1"/>
</dbReference>
<dbReference type="Proteomes" id="UP001152795">
    <property type="component" value="Unassembled WGS sequence"/>
</dbReference>
<dbReference type="AlphaFoldDB" id="A0A6S7J757"/>
<proteinExistence type="predicted"/>
<accession>A0A6S7J757</accession>
<reference evidence="1" key="1">
    <citation type="submission" date="2020-04" db="EMBL/GenBank/DDBJ databases">
        <authorList>
            <person name="Alioto T."/>
            <person name="Alioto T."/>
            <person name="Gomez Garrido J."/>
        </authorList>
    </citation>
    <scope>NUCLEOTIDE SEQUENCE</scope>
    <source>
        <strain evidence="1">A484AB</strain>
    </source>
</reference>
<gene>
    <name evidence="1" type="ORF">PACLA_8A047112</name>
</gene>
<keyword evidence="2" id="KW-1185">Reference proteome</keyword>